<dbReference type="GO" id="GO:0003899">
    <property type="term" value="F:DNA-directed RNA polymerase activity"/>
    <property type="evidence" value="ECO:0007669"/>
    <property type="project" value="InterPro"/>
</dbReference>
<evidence type="ECO:0000259" key="1">
    <source>
        <dbReference type="SMART" id="SM01311"/>
    </source>
</evidence>
<organism evidence="2">
    <name type="scientific">Opuntia streptacantha</name>
    <name type="common">Prickly pear cactus</name>
    <name type="synonym">Opuntia cardona</name>
    <dbReference type="NCBI Taxonomy" id="393608"/>
    <lineage>
        <taxon>Eukaryota</taxon>
        <taxon>Viridiplantae</taxon>
        <taxon>Streptophyta</taxon>
        <taxon>Embryophyta</taxon>
        <taxon>Tracheophyta</taxon>
        <taxon>Spermatophyta</taxon>
        <taxon>Magnoliopsida</taxon>
        <taxon>eudicotyledons</taxon>
        <taxon>Gunneridae</taxon>
        <taxon>Pentapetalae</taxon>
        <taxon>Caryophyllales</taxon>
        <taxon>Cactineae</taxon>
        <taxon>Cactaceae</taxon>
        <taxon>Opuntioideae</taxon>
        <taxon>Opuntia</taxon>
    </lineage>
</organism>
<sequence length="330" mass="37195">MSSGNLHLHPATIVQRFDCHFPVHESAHNSRTNPSFDSKIMWRNFVKQGIWRTPKLSLKRLYLSRSYSSLGASQHSFVIEKWKFSPFELTASKNANVSEVGFFGNGGSLSKEEIWERPISGCLSNQANLNGFFPKAYAGLAEAEVASDDIADDISVEGVMELVQEMRKKEERKKMGVVREEKVKSVGSLSPCKYQMLEDRQLKIETQAWQQAINEYMEVMSEMCKQKLAPTLPYVKSLLLGWFEPLRDSIEEEQELIRQGKCRAAYAPYFDQLPAEMMSIITMHKLMGLLMTGGDPGSAKVVHAACAIGEAIEQEVGQLELSFVCLFHSL</sequence>
<dbReference type="InterPro" id="IPR043502">
    <property type="entry name" value="DNA/RNA_pol_sf"/>
</dbReference>
<dbReference type="Gene3D" id="1.10.1320.10">
    <property type="entry name" value="DNA-directed RNA polymerase, N-terminal domain"/>
    <property type="match status" value="1"/>
</dbReference>
<dbReference type="InterPro" id="IPR002092">
    <property type="entry name" value="DNA-dir_Rpol_phage-type"/>
</dbReference>
<reference evidence="2" key="1">
    <citation type="journal article" date="2013" name="J. Plant Res.">
        <title>Effect of fungi and light on seed germination of three Opuntia species from semiarid lands of central Mexico.</title>
        <authorList>
            <person name="Delgado-Sanchez P."/>
            <person name="Jimenez-Bremont J.F."/>
            <person name="Guerrero-Gonzalez Mde L."/>
            <person name="Flores J."/>
        </authorList>
    </citation>
    <scope>NUCLEOTIDE SEQUENCE</scope>
    <source>
        <tissue evidence="2">Cladode</tissue>
    </source>
</reference>
<dbReference type="Pfam" id="PF14700">
    <property type="entry name" value="RPOL_N"/>
    <property type="match status" value="1"/>
</dbReference>
<dbReference type="InterPro" id="IPR037159">
    <property type="entry name" value="RNA_POL_N_sf"/>
</dbReference>
<dbReference type="PANTHER" id="PTHR10102:SF0">
    <property type="entry name" value="DNA-DIRECTED RNA POLYMERASE, MITOCHONDRIAL"/>
    <property type="match status" value="1"/>
</dbReference>
<accession>A0A7C9EYX2</accession>
<protein>
    <recommendedName>
        <fullName evidence="1">DNA-directed RNA polymerase N-terminal domain-containing protein</fullName>
    </recommendedName>
</protein>
<dbReference type="InterPro" id="IPR029262">
    <property type="entry name" value="RPOL_N"/>
</dbReference>
<dbReference type="SUPFAM" id="SSF56672">
    <property type="entry name" value="DNA/RNA polymerases"/>
    <property type="match status" value="1"/>
</dbReference>
<name>A0A7C9EYX2_OPUST</name>
<dbReference type="EMBL" id="GISG01286427">
    <property type="protein sequence ID" value="MBA4680300.1"/>
    <property type="molecule type" value="Transcribed_RNA"/>
</dbReference>
<proteinExistence type="predicted"/>
<feature type="domain" description="DNA-directed RNA polymerase N-terminal" evidence="1">
    <location>
        <begin position="199"/>
        <end position="330"/>
    </location>
</feature>
<dbReference type="SMART" id="SM01311">
    <property type="entry name" value="RPOL_N"/>
    <property type="match status" value="1"/>
</dbReference>
<dbReference type="PANTHER" id="PTHR10102">
    <property type="entry name" value="DNA-DIRECTED RNA POLYMERASE, MITOCHONDRIAL"/>
    <property type="match status" value="1"/>
</dbReference>
<evidence type="ECO:0000313" key="2">
    <source>
        <dbReference type="EMBL" id="MBA4680300.1"/>
    </source>
</evidence>
<reference evidence="2" key="2">
    <citation type="submission" date="2020-07" db="EMBL/GenBank/DDBJ databases">
        <authorList>
            <person name="Vera ALvarez R."/>
            <person name="Arias-Moreno D.M."/>
            <person name="Jimenez-Jacinto V."/>
            <person name="Jimenez-Bremont J.F."/>
            <person name="Swaminathan K."/>
            <person name="Moose S.P."/>
            <person name="Guerrero-Gonzalez M.L."/>
            <person name="Marino-Ramirez L."/>
            <person name="Landsman D."/>
            <person name="Rodriguez-Kessler M."/>
            <person name="Delgado-Sanchez P."/>
        </authorList>
    </citation>
    <scope>NUCLEOTIDE SEQUENCE</scope>
    <source>
        <tissue evidence="2">Cladode</tissue>
    </source>
</reference>
<dbReference type="GO" id="GO:0006390">
    <property type="term" value="P:mitochondrial transcription"/>
    <property type="evidence" value="ECO:0007669"/>
    <property type="project" value="TreeGrafter"/>
</dbReference>
<dbReference type="GO" id="GO:0034245">
    <property type="term" value="C:mitochondrial DNA-directed RNA polymerase complex"/>
    <property type="evidence" value="ECO:0007669"/>
    <property type="project" value="TreeGrafter"/>
</dbReference>
<dbReference type="GO" id="GO:0003677">
    <property type="term" value="F:DNA binding"/>
    <property type="evidence" value="ECO:0007669"/>
    <property type="project" value="InterPro"/>
</dbReference>
<dbReference type="AlphaFoldDB" id="A0A7C9EYX2"/>